<dbReference type="EMBL" id="CP000816">
    <property type="protein sequence ID" value="ABU82235.1"/>
    <property type="molecule type" value="Genomic_DNA"/>
</dbReference>
<evidence type="ECO:0000313" key="1">
    <source>
        <dbReference type="EMBL" id="ABU82235.1"/>
    </source>
</evidence>
<proteinExistence type="predicted"/>
<dbReference type="HOGENOM" id="CLU_798347_0_0_2"/>
<organism evidence="1 2">
    <name type="scientific">Ignicoccus hospitalis (strain KIN4/I / DSM 18386 / JCM 14125)</name>
    <dbReference type="NCBI Taxonomy" id="453591"/>
    <lineage>
        <taxon>Archaea</taxon>
        <taxon>Thermoproteota</taxon>
        <taxon>Thermoprotei</taxon>
        <taxon>Desulfurococcales</taxon>
        <taxon>Desulfurococcaceae</taxon>
        <taxon>Ignicoccus</taxon>
    </lineage>
</organism>
<dbReference type="KEGG" id="iho:Igni_1057"/>
<keyword evidence="2" id="KW-1185">Reference proteome</keyword>
<dbReference type="Proteomes" id="UP000000262">
    <property type="component" value="Chromosome"/>
</dbReference>
<reference evidence="1 2" key="1">
    <citation type="journal article" date="2008" name="Genome Biol.">
        <title>A genomic analysis of the archaeal system Ignicoccus hospitalis-Nanoarchaeum equitans.</title>
        <authorList>
            <person name="Podar M."/>
            <person name="Anderson I."/>
            <person name="Makarova K.S."/>
            <person name="Elkins J.G."/>
            <person name="Ivanova N."/>
            <person name="Wall M.A."/>
            <person name="Lykidis A."/>
            <person name="Mavromatis K."/>
            <person name="Sun H."/>
            <person name="Hudson M.E."/>
            <person name="Chen W."/>
            <person name="Deciu C."/>
            <person name="Hutchison D."/>
            <person name="Eads J.R."/>
            <person name="Anderson A."/>
            <person name="Fernandes F."/>
            <person name="Szeto E."/>
            <person name="Lapidus A."/>
            <person name="Kyrpides N.C."/>
            <person name="Saier M.H.Jr."/>
            <person name="Richardson P.M."/>
            <person name="Rachel R."/>
            <person name="Huber H."/>
            <person name="Eisen J.A."/>
            <person name="Koonin E.V."/>
            <person name="Keller M."/>
            <person name="Stetter K.O."/>
        </authorList>
    </citation>
    <scope>NUCLEOTIDE SEQUENCE [LARGE SCALE GENOMIC DNA]</scope>
    <source>
        <strain evidence="2">KIN4/I / DSM 18386 / JCM 14125</strain>
    </source>
</reference>
<dbReference type="RefSeq" id="WP_012123199.1">
    <property type="nucleotide sequence ID" value="NC_009776.1"/>
</dbReference>
<dbReference type="GeneID" id="5562906"/>
<sequence>MSFKRREITPFHFKYFAPLREISLRNLPLGDSYDPVMCPSFQSEDPEAHTLLDSIARMQKSYNVVVKNDKDAINLKSIYRNLKGKKNFVSKVNKVASVTFKHHKACWSGLEGIVEPPPEVPSDVLADLEVGELCHSTARMLGYLALKIAQSLSYNDLAQRPPIALISHPAVEKVRVTVIPYSIAENPPFAVFVNGGKGGPKLPRDKVVLNTTVFVPTRLDLKEFVATVGLSVLSSVVSKGKLWDVGALIAVLDKATVEVLECANRPARAIGQNTLSEMEKRGLVTSTFRKYLNELHKEFDVDKYELVGTVTCVVVRTFLNDLVTLASGDFTQEVFRTAGYVPPLVRL</sequence>
<dbReference type="STRING" id="453591.Igni_1057"/>
<name>A8ABD3_IGNH4</name>
<protein>
    <submittedName>
        <fullName evidence="1">Uncharacterized protein</fullName>
    </submittedName>
</protein>
<dbReference type="AlphaFoldDB" id="A8ABD3"/>
<evidence type="ECO:0000313" key="2">
    <source>
        <dbReference type="Proteomes" id="UP000000262"/>
    </source>
</evidence>
<accession>A8ABD3</accession>
<gene>
    <name evidence="1" type="ordered locus">Igni_1057</name>
</gene>